<evidence type="ECO:0000313" key="1">
    <source>
        <dbReference type="EMBL" id="MDR6726204.1"/>
    </source>
</evidence>
<sequence>MGMYTGLRCKVIIKPEYRDELEAMHKLNYEWSRSNIEFIREYGDYSRADFIPRGMLSYMPDSWEIIPKKEDGSEDWNNATDADGFEISFDKITGLWSFQCSLKNYDDTIEYFIDKVLSEIAESVKHLEYYYEEWDHSVLYELVDGKIVKSEREGIDYRE</sequence>
<comment type="caution">
    <text evidence="1">The sequence shown here is derived from an EMBL/GenBank/DDBJ whole genome shotgun (WGS) entry which is preliminary data.</text>
</comment>
<reference evidence="1" key="1">
    <citation type="submission" date="2023-07" db="EMBL/GenBank/DDBJ databases">
        <title>Sorghum-associated microbial communities from plants grown in Nebraska, USA.</title>
        <authorList>
            <person name="Schachtman D."/>
        </authorList>
    </citation>
    <scope>NUCLEOTIDE SEQUENCE</scope>
    <source>
        <strain evidence="1">BE80</strain>
    </source>
</reference>
<dbReference type="EMBL" id="JAVDTR010000015">
    <property type="protein sequence ID" value="MDR6726204.1"/>
    <property type="molecule type" value="Genomic_DNA"/>
</dbReference>
<proteinExistence type="predicted"/>
<organism evidence="1 2">
    <name type="scientific">Paenibacillus amylolyticus</name>
    <dbReference type="NCBI Taxonomy" id="1451"/>
    <lineage>
        <taxon>Bacteria</taxon>
        <taxon>Bacillati</taxon>
        <taxon>Bacillota</taxon>
        <taxon>Bacilli</taxon>
        <taxon>Bacillales</taxon>
        <taxon>Paenibacillaceae</taxon>
        <taxon>Paenibacillus</taxon>
    </lineage>
</organism>
<gene>
    <name evidence="1" type="ORF">J2W91_004710</name>
</gene>
<name>A0AAP5H4J8_PAEAM</name>
<evidence type="ECO:0000313" key="2">
    <source>
        <dbReference type="Proteomes" id="UP001254832"/>
    </source>
</evidence>
<dbReference type="AlphaFoldDB" id="A0AAP5H4J8"/>
<dbReference type="RefSeq" id="WP_310144230.1">
    <property type="nucleotide sequence ID" value="NZ_JAVDTR010000015.1"/>
</dbReference>
<protein>
    <submittedName>
        <fullName evidence="1">Uncharacterized protein</fullName>
    </submittedName>
</protein>
<dbReference type="Proteomes" id="UP001254832">
    <property type="component" value="Unassembled WGS sequence"/>
</dbReference>
<accession>A0AAP5H4J8</accession>